<accession>A0A1B2RW49</accession>
<dbReference type="KEGG" id="vg:30902698"/>
<dbReference type="EMBL" id="KX643370">
    <property type="protein sequence ID" value="AOC55206.1"/>
    <property type="molecule type" value="Genomic_DNA"/>
</dbReference>
<gene>
    <name evidence="1" type="ORF">LCDVSa122R</name>
</gene>
<protein>
    <submittedName>
        <fullName evidence="1">Uncharacterized protein</fullName>
    </submittedName>
</protein>
<sequence length="48" mass="5775">MDSIFGFKSGVDQNNTCYNRRGVKLKYIQSVKKLRRLYLVIRYQNNVF</sequence>
<dbReference type="Proteomes" id="UP000149121">
    <property type="component" value="Segment"/>
</dbReference>
<evidence type="ECO:0000313" key="2">
    <source>
        <dbReference type="Proteomes" id="UP000149121"/>
    </source>
</evidence>
<keyword evidence="2" id="KW-1185">Reference proteome</keyword>
<proteinExistence type="predicted"/>
<reference evidence="1 2" key="1">
    <citation type="journal article" date="2016" name="J. Virol.">
        <title>Concurrence of Iridovirus, Polyomavirus, and a Unique Member of a New Group of Fish Papillomaviruses in Lymphocystis Disease-Affected Gilthead Sea Bream.</title>
        <authorList>
            <person name="Lopez-Bueno A."/>
            <person name="Mavian C."/>
            <person name="Labella A.M."/>
            <person name="Castro D."/>
            <person name="Borrego J.J."/>
            <person name="Alcami A."/>
            <person name="Alejo A."/>
        </authorList>
    </citation>
    <scope>NUCLEOTIDE SEQUENCE [LARGE SCALE GENOMIC DNA]</scope>
    <source>
        <strain evidence="1">SA9</strain>
    </source>
</reference>
<organism evidence="1 2">
    <name type="scientific">Lymphocystis disease virus 3</name>
    <dbReference type="NCBI Taxonomy" id="2560566"/>
    <lineage>
        <taxon>Viruses</taxon>
        <taxon>Varidnaviria</taxon>
        <taxon>Bamfordvirae</taxon>
        <taxon>Nucleocytoviricota</taxon>
        <taxon>Megaviricetes</taxon>
        <taxon>Pimascovirales</taxon>
        <taxon>Pimascovirales incertae sedis</taxon>
        <taxon>Iridoviridae</taxon>
        <taxon>Alphairidovirinae</taxon>
        <taxon>Lymphocystivirus</taxon>
        <taxon>Lymphocystivirus sparus1</taxon>
    </lineage>
</organism>
<name>A0A1B2RW49_9VIRU</name>
<evidence type="ECO:0000313" key="1">
    <source>
        <dbReference type="EMBL" id="AOC55206.1"/>
    </source>
</evidence>